<dbReference type="AlphaFoldDB" id="A0AAN7NM89"/>
<accession>A0AAN7NM89</accession>
<dbReference type="Proteomes" id="UP001333110">
    <property type="component" value="Unassembled WGS sequence"/>
</dbReference>
<keyword evidence="2" id="KW-1185">Reference proteome</keyword>
<comment type="caution">
    <text evidence="1">The sequence shown here is derived from an EMBL/GenBank/DDBJ whole genome shotgun (WGS) entry which is preliminary data.</text>
</comment>
<evidence type="ECO:0000313" key="1">
    <source>
        <dbReference type="EMBL" id="KAK4828555.1"/>
    </source>
</evidence>
<name>A0AAN7NM89_MYCAM</name>
<dbReference type="EMBL" id="JAUNZN010000002">
    <property type="protein sequence ID" value="KAK4828555.1"/>
    <property type="molecule type" value="Genomic_DNA"/>
</dbReference>
<protein>
    <submittedName>
        <fullName evidence="1">Uncharacterized protein</fullName>
    </submittedName>
</protein>
<organism evidence="1 2">
    <name type="scientific">Mycteria americana</name>
    <name type="common">Wood stork</name>
    <dbReference type="NCBI Taxonomy" id="33587"/>
    <lineage>
        <taxon>Eukaryota</taxon>
        <taxon>Metazoa</taxon>
        <taxon>Chordata</taxon>
        <taxon>Craniata</taxon>
        <taxon>Vertebrata</taxon>
        <taxon>Euteleostomi</taxon>
        <taxon>Archelosauria</taxon>
        <taxon>Archosauria</taxon>
        <taxon>Dinosauria</taxon>
        <taxon>Saurischia</taxon>
        <taxon>Theropoda</taxon>
        <taxon>Coelurosauria</taxon>
        <taxon>Aves</taxon>
        <taxon>Neognathae</taxon>
        <taxon>Neoaves</taxon>
        <taxon>Aequornithes</taxon>
        <taxon>Ciconiiformes</taxon>
        <taxon>Ciconiidae</taxon>
        <taxon>Mycteria</taxon>
    </lineage>
</organism>
<reference evidence="1 2" key="1">
    <citation type="journal article" date="2023" name="J. Hered.">
        <title>Chromosome-level genome of the wood stork (Mycteria americana) provides insight into avian chromosome evolution.</title>
        <authorList>
            <person name="Flamio R. Jr."/>
            <person name="Ramstad K.M."/>
        </authorList>
    </citation>
    <scope>NUCLEOTIDE SEQUENCE [LARGE SCALE GENOMIC DNA]</scope>
    <source>
        <strain evidence="1">JAX WOST 10</strain>
    </source>
</reference>
<evidence type="ECO:0000313" key="2">
    <source>
        <dbReference type="Proteomes" id="UP001333110"/>
    </source>
</evidence>
<sequence>MPPPGTLSWTLKSKSYGDMAPQKEMCQTMGLISETTSQTPGPKSMALTYKLGGFGQGVAIAAWGLAGRQVPPLVQLEAISSCPIACYLGEETDTRLATTSFQHLNVFHVMTGPKLNTVFKVRPHQCRVQGHDHFPSPADHTVSDKIQDAVGLLGHLGTLPAQHPQALFHQAAFQPLFPKPVALHGVVMTQVQDPALALLKLIQLDSAHQSSLSTLLCRAFLPSSSSTLPHNLVSSANLLRIIDKDIKQNWPQHRALGNATCDRPATGVNSIHHHSLGTAIQPLFYQVKSTPIQAMSSQFLQENAMGNGVKGFTKVQDCLPRDSINQSPKQAKVCPPEFQVYQVQVPRCWQQRRQQQQQQCGGGLEGRPL</sequence>
<gene>
    <name evidence="1" type="ORF">QYF61_027524</name>
</gene>
<proteinExistence type="predicted"/>